<accession>I0IE72</accession>
<dbReference type="KEGG" id="phm:PSMK_14010"/>
<dbReference type="AlphaFoldDB" id="I0IE72"/>
<evidence type="ECO:0000313" key="2">
    <source>
        <dbReference type="Proteomes" id="UP000007881"/>
    </source>
</evidence>
<protein>
    <recommendedName>
        <fullName evidence="3">General secretion pathway protein M</fullName>
    </recommendedName>
</protein>
<dbReference type="STRING" id="1142394.PSMK_14010"/>
<name>I0IE72_PHYMF</name>
<reference evidence="1 2" key="1">
    <citation type="submission" date="2012-02" db="EMBL/GenBank/DDBJ databases">
        <title>Complete genome sequence of Phycisphaera mikurensis NBRC 102666.</title>
        <authorList>
            <person name="Ankai A."/>
            <person name="Hosoyama A."/>
            <person name="Terui Y."/>
            <person name="Sekine M."/>
            <person name="Fukai R."/>
            <person name="Kato Y."/>
            <person name="Nakamura S."/>
            <person name="Yamada-Narita S."/>
            <person name="Kawakoshi A."/>
            <person name="Fukunaga Y."/>
            <person name="Yamazaki S."/>
            <person name="Fujita N."/>
        </authorList>
    </citation>
    <scope>NUCLEOTIDE SEQUENCE [LARGE SCALE GENOMIC DNA]</scope>
    <source>
        <strain evidence="2">NBRC 102666 / KCTC 22515 / FYK2301M01</strain>
    </source>
</reference>
<evidence type="ECO:0000313" key="1">
    <source>
        <dbReference type="EMBL" id="BAM03560.1"/>
    </source>
</evidence>
<gene>
    <name evidence="1" type="ordered locus">PSMK_14010</name>
</gene>
<dbReference type="EMBL" id="AP012338">
    <property type="protein sequence ID" value="BAM03560.1"/>
    <property type="molecule type" value="Genomic_DNA"/>
</dbReference>
<dbReference type="HOGENOM" id="CLU_1494897_0_0_0"/>
<dbReference type="Proteomes" id="UP000007881">
    <property type="component" value="Chromosome"/>
</dbReference>
<organism evidence="1 2">
    <name type="scientific">Phycisphaera mikurensis (strain NBRC 102666 / KCTC 22515 / FYK2301M01)</name>
    <dbReference type="NCBI Taxonomy" id="1142394"/>
    <lineage>
        <taxon>Bacteria</taxon>
        <taxon>Pseudomonadati</taxon>
        <taxon>Planctomycetota</taxon>
        <taxon>Phycisphaerae</taxon>
        <taxon>Phycisphaerales</taxon>
        <taxon>Phycisphaeraceae</taxon>
        <taxon>Phycisphaera</taxon>
    </lineage>
</organism>
<evidence type="ECO:0008006" key="3">
    <source>
        <dbReference type="Google" id="ProtNLM"/>
    </source>
</evidence>
<keyword evidence="2" id="KW-1185">Reference proteome</keyword>
<dbReference type="RefSeq" id="WP_014436779.1">
    <property type="nucleotide sequence ID" value="NC_017080.1"/>
</dbReference>
<proteinExistence type="predicted"/>
<sequence length="180" mass="18800">MNAREKRVVIAGAALLLVGVAWRGGGAEAIGRWGDARARLAAEGDRVAELGRRAEQRDAVAGRLRQRLGPGAAAAPAPLVEVQAAYPAEVRAALGDAGLGVESVAVQGIERVKNLGSVELVRVRVQGEADGTDLPAVLAATRAVPRPTRVEEIQLERQDGDGWGVRLRLATPALRSGGDR</sequence>